<evidence type="ECO:0000313" key="2">
    <source>
        <dbReference type="EMBL" id="CAG6489808.1"/>
    </source>
</evidence>
<organism evidence="2">
    <name type="scientific">Culex pipiens</name>
    <name type="common">House mosquito</name>
    <dbReference type="NCBI Taxonomy" id="7175"/>
    <lineage>
        <taxon>Eukaryota</taxon>
        <taxon>Metazoa</taxon>
        <taxon>Ecdysozoa</taxon>
        <taxon>Arthropoda</taxon>
        <taxon>Hexapoda</taxon>
        <taxon>Insecta</taxon>
        <taxon>Pterygota</taxon>
        <taxon>Neoptera</taxon>
        <taxon>Endopterygota</taxon>
        <taxon>Diptera</taxon>
        <taxon>Nematocera</taxon>
        <taxon>Culicoidea</taxon>
        <taxon>Culicidae</taxon>
        <taxon>Culicinae</taxon>
        <taxon>Culicini</taxon>
        <taxon>Culex</taxon>
        <taxon>Culex</taxon>
    </lineage>
</organism>
<dbReference type="AlphaFoldDB" id="A0A8D8G0R7"/>
<keyword evidence="1" id="KW-1133">Transmembrane helix</keyword>
<accession>A0A8D8G0R7</accession>
<keyword evidence="1" id="KW-0812">Transmembrane</keyword>
<name>A0A8D8G0R7_CULPI</name>
<sequence>MLCRNLRCFNENSTFAERIPVRLVPSEGLPLLSSRSSSSRPDSEYRLSEVGVTLPQLRLSSPSQRDRCRFRSLSADEESCMNSDKIFELLWDALRQRISRDIFTLLVLMLSLSTSTSIVVELSICSWVGSSDISDLQGVEVLVVDNVVSVRLLDVNETLLLTDVTGSGSFLSGVLPAPVGPDVSVALGGEVTGGIGRNPWTPLASANVVGERLLREATGVDGAGTTWGPLGGILGSILTSTILFWAVFSCNVGC</sequence>
<reference evidence="2" key="1">
    <citation type="submission" date="2021-05" db="EMBL/GenBank/DDBJ databases">
        <authorList>
            <person name="Alioto T."/>
            <person name="Alioto T."/>
            <person name="Gomez Garrido J."/>
        </authorList>
    </citation>
    <scope>NUCLEOTIDE SEQUENCE</scope>
</reference>
<protein>
    <submittedName>
        <fullName evidence="2">(northern house mosquito) hypothetical protein</fullName>
    </submittedName>
</protein>
<proteinExistence type="predicted"/>
<dbReference type="EMBL" id="HBUE01113475">
    <property type="protein sequence ID" value="CAG6489808.1"/>
    <property type="molecule type" value="Transcribed_RNA"/>
</dbReference>
<feature type="transmembrane region" description="Helical" evidence="1">
    <location>
        <begin position="102"/>
        <end position="124"/>
    </location>
</feature>
<evidence type="ECO:0000256" key="1">
    <source>
        <dbReference type="SAM" id="Phobius"/>
    </source>
</evidence>
<keyword evidence="1" id="KW-0472">Membrane</keyword>